<dbReference type="InterPro" id="IPR011048">
    <property type="entry name" value="Haem_d1_sf"/>
</dbReference>
<dbReference type="InterPro" id="IPR015943">
    <property type="entry name" value="WD40/YVTN_repeat-like_dom_sf"/>
</dbReference>
<keyword evidence="2" id="KW-0119">Carbohydrate metabolism</keyword>
<evidence type="ECO:0000313" key="5">
    <source>
        <dbReference type="Proteomes" id="UP000297861"/>
    </source>
</evidence>
<feature type="chain" id="PRO_5021494756" evidence="3">
    <location>
        <begin position="22"/>
        <end position="393"/>
    </location>
</feature>
<dbReference type="GO" id="GO:0006006">
    <property type="term" value="P:glucose metabolic process"/>
    <property type="evidence" value="ECO:0007669"/>
    <property type="project" value="UniProtKB-KW"/>
</dbReference>
<dbReference type="GO" id="GO:0017057">
    <property type="term" value="F:6-phosphogluconolactonase activity"/>
    <property type="evidence" value="ECO:0007669"/>
    <property type="project" value="TreeGrafter"/>
</dbReference>
<dbReference type="PANTHER" id="PTHR30344:SF1">
    <property type="entry name" value="6-PHOSPHOGLUCONOLACTONASE"/>
    <property type="match status" value="1"/>
</dbReference>
<dbReference type="STRING" id="1121485.GCA_000426485_03098"/>
<dbReference type="Pfam" id="PF10282">
    <property type="entry name" value="Lactonase"/>
    <property type="match status" value="1"/>
</dbReference>
<accession>A0A4Y8L5B4</accession>
<evidence type="ECO:0000256" key="3">
    <source>
        <dbReference type="SAM" id="SignalP"/>
    </source>
</evidence>
<evidence type="ECO:0000256" key="1">
    <source>
        <dbReference type="ARBA" id="ARBA00005564"/>
    </source>
</evidence>
<dbReference type="EMBL" id="SOML01000007">
    <property type="protein sequence ID" value="TFD95676.1"/>
    <property type="molecule type" value="Genomic_DNA"/>
</dbReference>
<dbReference type="PROSITE" id="PS51257">
    <property type="entry name" value="PROKAR_LIPOPROTEIN"/>
    <property type="match status" value="1"/>
</dbReference>
<gene>
    <name evidence="4" type="ORF">E2605_12645</name>
</gene>
<dbReference type="FunFam" id="2.130.10.10:FF:000306">
    <property type="entry name" value="3-carboxymuconate cyclase"/>
    <property type="match status" value="1"/>
</dbReference>
<comment type="similarity">
    <text evidence="1">Belongs to the cycloisomerase 2 family.</text>
</comment>
<dbReference type="OrthoDB" id="9790815at2"/>
<keyword evidence="3" id="KW-0732">Signal</keyword>
<keyword evidence="2" id="KW-0313">Glucose metabolism</keyword>
<comment type="caution">
    <text evidence="4">The sequence shown here is derived from an EMBL/GenBank/DDBJ whole genome shotgun (WGS) entry which is preliminary data.</text>
</comment>
<dbReference type="InterPro" id="IPR050282">
    <property type="entry name" value="Cycloisomerase_2"/>
</dbReference>
<dbReference type="AlphaFoldDB" id="A0A4Y8L5B4"/>
<dbReference type="InterPro" id="IPR019405">
    <property type="entry name" value="Lactonase_7-beta_prop"/>
</dbReference>
<dbReference type="PANTHER" id="PTHR30344">
    <property type="entry name" value="6-PHOSPHOGLUCONOLACTONASE-RELATED"/>
    <property type="match status" value="1"/>
</dbReference>
<dbReference type="Proteomes" id="UP000297861">
    <property type="component" value="Unassembled WGS sequence"/>
</dbReference>
<feature type="signal peptide" evidence="3">
    <location>
        <begin position="1"/>
        <end position="21"/>
    </location>
</feature>
<dbReference type="GO" id="GO:0005829">
    <property type="term" value="C:cytosol"/>
    <property type="evidence" value="ECO:0007669"/>
    <property type="project" value="TreeGrafter"/>
</dbReference>
<sequence length="393" mass="42653">MVKTQNTKNMLKQIISMSVSALLLAGCSNKSTTQAAKSEPDLNQMYMLVGTYTSGESKGIYVYKLDTVTGTSSYVSEIHVDNPSYLTLDPSEKYVYAVTEDEGETSAANAFSFDKKDGKLTFINKQLTGGGAPCYINIDQTGKHIVTANYLGGSITAFTVDDKGGLNPSPKVISFTGKGIDKDRQAQPHLHCVQFSPDYKYLFADDLGTDKIHKFDVNATGKEFLTTGSPESFSIKAGSGPRHLVFHPNGKYAYLITELSGDVVVFDYNSSNGDLAEKQTVKADSLDAKGSADIHISPDGKFVYASNRLKGDGIAIFSVNQNDGTLTKTGYQDTGIHPRNFALTPNGKLLLVANRDSDRIQVFKVDQQTGLLENTGFDIQLDMPVCIKFASMN</sequence>
<reference evidence="4 5" key="1">
    <citation type="submission" date="2019-03" db="EMBL/GenBank/DDBJ databases">
        <title>San Antonio Military Medical Center submission to MRSN (WRAIR), pending publication.</title>
        <authorList>
            <person name="Blyth D.M."/>
            <person name="Mccarthy S.L."/>
            <person name="Schall S.E."/>
            <person name="Stam J.A."/>
            <person name="Ong A.C."/>
            <person name="Mcgann P.T."/>
        </authorList>
    </citation>
    <scope>NUCLEOTIDE SEQUENCE [LARGE SCALE GENOMIC DNA]</scope>
    <source>
        <strain evidence="4 5">MRSN571793</strain>
    </source>
</reference>
<dbReference type="Gene3D" id="2.130.10.10">
    <property type="entry name" value="YVTN repeat-like/Quinoprotein amine dehydrogenase"/>
    <property type="match status" value="1"/>
</dbReference>
<evidence type="ECO:0000313" key="4">
    <source>
        <dbReference type="EMBL" id="TFD95676.1"/>
    </source>
</evidence>
<protein>
    <submittedName>
        <fullName evidence="4">Lactonase family protein</fullName>
    </submittedName>
</protein>
<keyword evidence="5" id="KW-1185">Reference proteome</keyword>
<organism evidence="4 5">
    <name type="scientific">Dysgonomonas capnocytophagoides</name>
    <dbReference type="NCBI Taxonomy" id="45254"/>
    <lineage>
        <taxon>Bacteria</taxon>
        <taxon>Pseudomonadati</taxon>
        <taxon>Bacteroidota</taxon>
        <taxon>Bacteroidia</taxon>
        <taxon>Bacteroidales</taxon>
        <taxon>Dysgonomonadaceae</taxon>
        <taxon>Dysgonomonas</taxon>
    </lineage>
</organism>
<dbReference type="SUPFAM" id="SSF51004">
    <property type="entry name" value="C-terminal (heme d1) domain of cytochrome cd1-nitrite reductase"/>
    <property type="match status" value="1"/>
</dbReference>
<proteinExistence type="inferred from homology"/>
<name>A0A4Y8L5B4_9BACT</name>
<evidence type="ECO:0000256" key="2">
    <source>
        <dbReference type="ARBA" id="ARBA00022526"/>
    </source>
</evidence>